<dbReference type="Proteomes" id="UP000002417">
    <property type="component" value="Chromosome"/>
</dbReference>
<gene>
    <name evidence="1" type="ordered locus">Xaut_2311</name>
</gene>
<evidence type="ECO:0000313" key="2">
    <source>
        <dbReference type="Proteomes" id="UP000002417"/>
    </source>
</evidence>
<proteinExistence type="predicted"/>
<keyword evidence="2" id="KW-1185">Reference proteome</keyword>
<protein>
    <submittedName>
        <fullName evidence="1">Uncharacterized protein</fullName>
    </submittedName>
</protein>
<dbReference type="InterPro" id="IPR036111">
    <property type="entry name" value="Mal/L-sulfo/L-lacto_DH-like_sf"/>
</dbReference>
<dbReference type="InterPro" id="IPR043143">
    <property type="entry name" value="Mal/L-sulf/L-lact_DH-like_NADP"/>
</dbReference>
<reference evidence="1 2" key="1">
    <citation type="submission" date="2007-07" db="EMBL/GenBank/DDBJ databases">
        <title>Complete sequence of chromosome of Xanthobacter autotrophicus Py2.</title>
        <authorList>
            <consortium name="US DOE Joint Genome Institute"/>
            <person name="Copeland A."/>
            <person name="Lucas S."/>
            <person name="Lapidus A."/>
            <person name="Barry K."/>
            <person name="Glavina del Rio T."/>
            <person name="Hammon N."/>
            <person name="Israni S."/>
            <person name="Dalin E."/>
            <person name="Tice H."/>
            <person name="Pitluck S."/>
            <person name="Sims D."/>
            <person name="Brettin T."/>
            <person name="Bruce D."/>
            <person name="Detter J.C."/>
            <person name="Han C."/>
            <person name="Tapia R."/>
            <person name="Brainard J."/>
            <person name="Schmutz J."/>
            <person name="Larimer F."/>
            <person name="Land M."/>
            <person name="Hauser L."/>
            <person name="Kyrpides N."/>
            <person name="Kim E."/>
            <person name="Ensigns S.A."/>
            <person name="Richardson P."/>
        </authorList>
    </citation>
    <scope>NUCLEOTIDE SEQUENCE [LARGE SCALE GENOMIC DNA]</scope>
    <source>
        <strain evidence="2">ATCC BAA-1158 / Py2</strain>
    </source>
</reference>
<evidence type="ECO:0000313" key="1">
    <source>
        <dbReference type="EMBL" id="ABS67554.1"/>
    </source>
</evidence>
<dbReference type="HOGENOM" id="CLU_1730702_0_0_5"/>
<dbReference type="eggNOG" id="COG2055">
    <property type="taxonomic scope" value="Bacteria"/>
</dbReference>
<dbReference type="SUPFAM" id="SSF89733">
    <property type="entry name" value="L-sulfolactate dehydrogenase-like"/>
    <property type="match status" value="1"/>
</dbReference>
<organism evidence="1 2">
    <name type="scientific">Xanthobacter autotrophicus (strain ATCC BAA-1158 / Py2)</name>
    <dbReference type="NCBI Taxonomy" id="78245"/>
    <lineage>
        <taxon>Bacteria</taxon>
        <taxon>Pseudomonadati</taxon>
        <taxon>Pseudomonadota</taxon>
        <taxon>Alphaproteobacteria</taxon>
        <taxon>Hyphomicrobiales</taxon>
        <taxon>Xanthobacteraceae</taxon>
        <taxon>Xanthobacter</taxon>
    </lineage>
</organism>
<accession>A7IHR1</accession>
<name>A7IHR1_XANP2</name>
<dbReference type="GO" id="GO:0016491">
    <property type="term" value="F:oxidoreductase activity"/>
    <property type="evidence" value="ECO:0007669"/>
    <property type="project" value="InterPro"/>
</dbReference>
<dbReference type="Gene3D" id="3.30.1370.60">
    <property type="entry name" value="Hypothetical oxidoreductase yiak, domain 2"/>
    <property type="match status" value="1"/>
</dbReference>
<dbReference type="KEGG" id="xau:Xaut_2311"/>
<dbReference type="STRING" id="78245.Xaut_2311"/>
<dbReference type="EMBL" id="CP000781">
    <property type="protein sequence ID" value="ABS67554.1"/>
    <property type="molecule type" value="Genomic_DNA"/>
</dbReference>
<sequence length="151" mass="15681">MVVLSAGGWLHPASHGPVQPRLPNCGVVGYRAEQIATAGRVAFGFVNALASIALTGGVTPVFGTNPIAIDSGPPPACARRVPAWRFRWPSNKLEAPAPWPWGRPQARPAGLCEERRGGHSPAIDGGCVSRGHALYGAVAGPIPIRMHCLGG</sequence>
<dbReference type="AlphaFoldDB" id="A7IHR1"/>